<keyword evidence="8" id="KW-1185">Reference proteome</keyword>
<dbReference type="InterPro" id="IPR036737">
    <property type="entry name" value="OmpA-like_sf"/>
</dbReference>
<evidence type="ECO:0000256" key="1">
    <source>
        <dbReference type="ARBA" id="ARBA00004442"/>
    </source>
</evidence>
<dbReference type="InterPro" id="IPR006665">
    <property type="entry name" value="OmpA-like"/>
</dbReference>
<accession>A0ABQ2HMX5</accession>
<keyword evidence="3" id="KW-0998">Cell outer membrane</keyword>
<dbReference type="Gene3D" id="3.30.1330.60">
    <property type="entry name" value="OmpA-like domain"/>
    <property type="match status" value="1"/>
</dbReference>
<dbReference type="InterPro" id="IPR050330">
    <property type="entry name" value="Bact_OuterMem_StrucFunc"/>
</dbReference>
<dbReference type="PROSITE" id="PS51123">
    <property type="entry name" value="OMPA_2"/>
    <property type="match status" value="1"/>
</dbReference>
<evidence type="ECO:0000259" key="6">
    <source>
        <dbReference type="PROSITE" id="PS51123"/>
    </source>
</evidence>
<dbReference type="SUPFAM" id="SSF82171">
    <property type="entry name" value="DPP6 N-terminal domain-like"/>
    <property type="match status" value="1"/>
</dbReference>
<name>A0ABQ2HMX5_9BACT</name>
<dbReference type="InterPro" id="IPR006664">
    <property type="entry name" value="OMP_bac"/>
</dbReference>
<keyword evidence="2 5" id="KW-0472">Membrane</keyword>
<comment type="subcellular location">
    <subcellularLocation>
        <location evidence="1">Cell outer membrane</location>
    </subcellularLocation>
</comment>
<dbReference type="PROSITE" id="PS01068">
    <property type="entry name" value="OMPA_1"/>
    <property type="match status" value="1"/>
</dbReference>
<dbReference type="InterPro" id="IPR011990">
    <property type="entry name" value="TPR-like_helical_dom_sf"/>
</dbReference>
<evidence type="ECO:0000256" key="4">
    <source>
        <dbReference type="PROSITE-ProRule" id="PRU00339"/>
    </source>
</evidence>
<dbReference type="Pfam" id="PF07676">
    <property type="entry name" value="PD40"/>
    <property type="match status" value="3"/>
</dbReference>
<keyword evidence="4" id="KW-0802">TPR repeat</keyword>
<dbReference type="InterPro" id="IPR011659">
    <property type="entry name" value="WD40"/>
</dbReference>
<dbReference type="PRINTS" id="PR01021">
    <property type="entry name" value="OMPADOMAIN"/>
</dbReference>
<evidence type="ECO:0000313" key="8">
    <source>
        <dbReference type="Proteomes" id="UP000632339"/>
    </source>
</evidence>
<organism evidence="7 8">
    <name type="scientific">Dyadobacter beijingensis</name>
    <dbReference type="NCBI Taxonomy" id="365489"/>
    <lineage>
        <taxon>Bacteria</taxon>
        <taxon>Pseudomonadati</taxon>
        <taxon>Bacteroidota</taxon>
        <taxon>Cytophagia</taxon>
        <taxon>Cytophagales</taxon>
        <taxon>Spirosomataceae</taxon>
        <taxon>Dyadobacter</taxon>
    </lineage>
</organism>
<proteinExistence type="predicted"/>
<comment type="caution">
    <text evidence="7">The sequence shown here is derived from an EMBL/GenBank/DDBJ whole genome shotgun (WGS) entry which is preliminary data.</text>
</comment>
<dbReference type="InterPro" id="IPR019734">
    <property type="entry name" value="TPR_rpt"/>
</dbReference>
<dbReference type="Pfam" id="PF00691">
    <property type="entry name" value="OmpA"/>
    <property type="match status" value="1"/>
</dbReference>
<evidence type="ECO:0000256" key="3">
    <source>
        <dbReference type="ARBA" id="ARBA00023237"/>
    </source>
</evidence>
<dbReference type="CDD" id="cd07185">
    <property type="entry name" value="OmpA_C-like"/>
    <property type="match status" value="1"/>
</dbReference>
<dbReference type="InterPro" id="IPR006690">
    <property type="entry name" value="OMPA-like_CS"/>
</dbReference>
<dbReference type="RefSeq" id="WP_019944205.1">
    <property type="nucleotide sequence ID" value="NZ_BMLI01000001.1"/>
</dbReference>
<dbReference type="SUPFAM" id="SSF103088">
    <property type="entry name" value="OmpA-like"/>
    <property type="match status" value="1"/>
</dbReference>
<gene>
    <name evidence="7" type="ORF">GCM10010967_18500</name>
</gene>
<dbReference type="EMBL" id="BMLI01000001">
    <property type="protein sequence ID" value="GGM86523.1"/>
    <property type="molecule type" value="Genomic_DNA"/>
</dbReference>
<dbReference type="InterPro" id="IPR011042">
    <property type="entry name" value="6-blade_b-propeller_TolB-like"/>
</dbReference>
<evidence type="ECO:0000256" key="5">
    <source>
        <dbReference type="PROSITE-ProRule" id="PRU00473"/>
    </source>
</evidence>
<feature type="domain" description="OmpA-like" evidence="6">
    <location>
        <begin position="523"/>
        <end position="637"/>
    </location>
</feature>
<dbReference type="Gene3D" id="1.25.40.10">
    <property type="entry name" value="Tetratricopeptide repeat domain"/>
    <property type="match status" value="1"/>
</dbReference>
<feature type="repeat" description="TPR" evidence="4">
    <location>
        <begin position="64"/>
        <end position="97"/>
    </location>
</feature>
<evidence type="ECO:0000256" key="2">
    <source>
        <dbReference type="ARBA" id="ARBA00023136"/>
    </source>
</evidence>
<dbReference type="PROSITE" id="PS50005">
    <property type="entry name" value="TPR"/>
    <property type="match status" value="1"/>
</dbReference>
<dbReference type="SMART" id="SM00028">
    <property type="entry name" value="TPR"/>
    <property type="match status" value="3"/>
</dbReference>
<dbReference type="SUPFAM" id="SSF48452">
    <property type="entry name" value="TPR-like"/>
    <property type="match status" value="1"/>
</dbReference>
<dbReference type="PANTHER" id="PTHR30329">
    <property type="entry name" value="STATOR ELEMENT OF FLAGELLAR MOTOR COMPLEX"/>
    <property type="match status" value="1"/>
</dbReference>
<dbReference type="Gene3D" id="2.120.10.30">
    <property type="entry name" value="TolB, C-terminal domain"/>
    <property type="match status" value="1"/>
</dbReference>
<dbReference type="PANTHER" id="PTHR30329:SF21">
    <property type="entry name" value="LIPOPROTEIN YIAD-RELATED"/>
    <property type="match status" value="1"/>
</dbReference>
<dbReference type="Proteomes" id="UP000632339">
    <property type="component" value="Unassembled WGS sequence"/>
</dbReference>
<reference evidence="8" key="1">
    <citation type="journal article" date="2019" name="Int. J. Syst. Evol. Microbiol.">
        <title>The Global Catalogue of Microorganisms (GCM) 10K type strain sequencing project: providing services to taxonomists for standard genome sequencing and annotation.</title>
        <authorList>
            <consortium name="The Broad Institute Genomics Platform"/>
            <consortium name="The Broad Institute Genome Sequencing Center for Infectious Disease"/>
            <person name="Wu L."/>
            <person name="Ma J."/>
        </authorList>
    </citation>
    <scope>NUCLEOTIDE SEQUENCE [LARGE SCALE GENOMIC DNA]</scope>
    <source>
        <strain evidence="8">CGMCC 1.6375</strain>
    </source>
</reference>
<protein>
    <recommendedName>
        <fullName evidence="6">OmpA-like domain-containing protein</fullName>
    </recommendedName>
</protein>
<sequence>MHRVIFLCLFIGLITTKSVSAQEVTLSRKAREVYDKAQKAWQERKLPEATELFTKVLEMEPNSYDTHLRLAQVYELQRNADLTRKHYKKAVQLRPDAPQSAPALQWIGRDHFNAQRYDSAQFYFEKAQALFPPKSSLGRLAEKSVASSKFARQAAKNPLPIEKKSLGDTVNFLETQYFPVLTADDETLIFTGLTANRDENIYFTRRIKGSRADRWDVPEEISKTINTANNEGTCTVSADGRTLVFTACNRADGYGSCDLYISHKEGKEWSQPVNLGQEVNSREWESQPSLSADGHTLYFASDRKGGIGKRDIWVTHLNDKKQWSVPKNLGPTINTSDEENAPFIHANGRTLFYSSNGLPGMGGFDIFIAQKIDTTWAAPTNLGYPINTVSDQVGLFIASNGENAYYTDDNTDKGNGRSLIYTFRVPESLQKIITPTRYAKGKVFDKKTGTVLASEIDLYDLKSQSKVGSFTSDSQNGSFLAVLNSGGEYAFYVSKPGYLFKSLSFSVNNDQSFVDLEIPLEAIEKDRAEVLNNIFFKTGEYILDDKSKVELDKLSDFLNKNKTIKIEISGHTDDVGSDTENMALSQRRAQSVQYYLQQSGIAADRILAKGYGETKPMAPNDSDENRQKNRRIEWRVL</sequence>
<evidence type="ECO:0000313" key="7">
    <source>
        <dbReference type="EMBL" id="GGM86523.1"/>
    </source>
</evidence>